<proteinExistence type="predicted"/>
<name>A0AAV7E497_ARIFI</name>
<dbReference type="Proteomes" id="UP000825729">
    <property type="component" value="Unassembled WGS sequence"/>
</dbReference>
<dbReference type="EMBL" id="JAINDJ010000007">
    <property type="protein sequence ID" value="KAG9442945.1"/>
    <property type="molecule type" value="Genomic_DNA"/>
</dbReference>
<accession>A0AAV7E497</accession>
<sequence length="77" mass="9199">MFAQRNYSNIQRQHISCSYIGLYLLIIKGKVPRQWLGYTIFLTHDGFKEEPGRRSQDLPGKSFDKVYYLRNRRDAKD</sequence>
<keyword evidence="2" id="KW-1185">Reference proteome</keyword>
<evidence type="ECO:0000313" key="1">
    <source>
        <dbReference type="EMBL" id="KAG9442945.1"/>
    </source>
</evidence>
<gene>
    <name evidence="1" type="ORF">H6P81_018799</name>
</gene>
<evidence type="ECO:0000313" key="2">
    <source>
        <dbReference type="Proteomes" id="UP000825729"/>
    </source>
</evidence>
<dbReference type="AlphaFoldDB" id="A0AAV7E497"/>
<comment type="caution">
    <text evidence="1">The sequence shown here is derived from an EMBL/GenBank/DDBJ whole genome shotgun (WGS) entry which is preliminary data.</text>
</comment>
<protein>
    <submittedName>
        <fullName evidence="1">Uncharacterized protein</fullName>
    </submittedName>
</protein>
<organism evidence="1 2">
    <name type="scientific">Aristolochia fimbriata</name>
    <name type="common">White veined hardy Dutchman's pipe vine</name>
    <dbReference type="NCBI Taxonomy" id="158543"/>
    <lineage>
        <taxon>Eukaryota</taxon>
        <taxon>Viridiplantae</taxon>
        <taxon>Streptophyta</taxon>
        <taxon>Embryophyta</taxon>
        <taxon>Tracheophyta</taxon>
        <taxon>Spermatophyta</taxon>
        <taxon>Magnoliopsida</taxon>
        <taxon>Magnoliidae</taxon>
        <taxon>Piperales</taxon>
        <taxon>Aristolochiaceae</taxon>
        <taxon>Aristolochia</taxon>
    </lineage>
</organism>
<reference evidence="1 2" key="1">
    <citation type="submission" date="2021-07" db="EMBL/GenBank/DDBJ databases">
        <title>The Aristolochia fimbriata genome: insights into angiosperm evolution, floral development and chemical biosynthesis.</title>
        <authorList>
            <person name="Jiao Y."/>
        </authorList>
    </citation>
    <scope>NUCLEOTIDE SEQUENCE [LARGE SCALE GENOMIC DNA]</scope>
    <source>
        <strain evidence="1">IBCAS-2021</strain>
        <tissue evidence="1">Leaf</tissue>
    </source>
</reference>